<reference evidence="12" key="2">
    <citation type="journal article" date="2021" name="PeerJ">
        <title>Extensive microbial diversity within the chicken gut microbiome revealed by metagenomics and culture.</title>
        <authorList>
            <person name="Gilroy R."/>
            <person name="Ravi A."/>
            <person name="Getino M."/>
            <person name="Pursley I."/>
            <person name="Horton D.L."/>
            <person name="Alikhan N.F."/>
            <person name="Baker D."/>
            <person name="Gharbi K."/>
            <person name="Hall N."/>
            <person name="Watson M."/>
            <person name="Adriaenssens E.M."/>
            <person name="Foster-Nyarko E."/>
            <person name="Jarju S."/>
            <person name="Secka A."/>
            <person name="Antonio M."/>
            <person name="Oren A."/>
            <person name="Chaudhuri R.R."/>
            <person name="La Ragione R."/>
            <person name="Hildebrand F."/>
            <person name="Pallen M.J."/>
        </authorList>
    </citation>
    <scope>NUCLEOTIDE SEQUENCE</scope>
    <source>
        <strain evidence="12">CHK152-2994</strain>
    </source>
</reference>
<dbReference type="FunFam" id="2.170.220.10:FF:000002">
    <property type="entry name" value="Methionine--tRNA ligase"/>
    <property type="match status" value="1"/>
</dbReference>
<keyword evidence="5 10" id="KW-0547">Nucleotide-binding</keyword>
<dbReference type="PANTHER" id="PTHR43326">
    <property type="entry name" value="METHIONYL-TRNA SYNTHETASE"/>
    <property type="match status" value="1"/>
</dbReference>
<dbReference type="InterPro" id="IPR014729">
    <property type="entry name" value="Rossmann-like_a/b/a_fold"/>
</dbReference>
<proteinExistence type="inferred from homology"/>
<keyword evidence="7 10" id="KW-0648">Protein biosynthesis</keyword>
<sequence length="323" mass="37203">MEKYYLTTAIDYVNGAPHIGHAYEKILTDIIARHYSQRCDDVFFLTGTDEHGIKIQKTAEKKGITPKELCDINAQSFKDAWKALGVDYTRFIRTTDDDHEAIVQRIFKKLVEKGDIYKHKYEGLYCSGCECFLNPKDLTEDGLCPDHLKKPEVVSEENYFFKLTKYKDAIAKYIKENPDFIIPQFRANEVLNQLEDIQDISVSRSKDNVQWAIDVLDDPEQSIYVWIDALSNYITALGYDVENSSENFKKYWPADVQVIGKDILKFHSIYWPAILMALDLPLPKHIFAHGWITIDESKMSKSLGNVISPTSVLENFELDIPDP</sequence>
<comment type="similarity">
    <text evidence="10">Belongs to the class-I aminoacyl-tRNA synthetase family.</text>
</comment>
<dbReference type="CDD" id="cd00814">
    <property type="entry name" value="MetRS_core"/>
    <property type="match status" value="1"/>
</dbReference>
<dbReference type="PANTHER" id="PTHR43326:SF1">
    <property type="entry name" value="METHIONINE--TRNA LIGASE, MITOCHONDRIAL"/>
    <property type="match status" value="1"/>
</dbReference>
<organism evidence="12 13">
    <name type="scientific">Candidatus Scatenecus faecavium</name>
    <dbReference type="NCBI Taxonomy" id="2840915"/>
    <lineage>
        <taxon>Bacteria</taxon>
        <taxon>Candidatus Scatenecus</taxon>
    </lineage>
</organism>
<reference evidence="12" key="1">
    <citation type="submission" date="2020-10" db="EMBL/GenBank/DDBJ databases">
        <authorList>
            <person name="Gilroy R."/>
        </authorList>
    </citation>
    <scope>NUCLEOTIDE SEQUENCE</scope>
    <source>
        <strain evidence="12">CHK152-2994</strain>
    </source>
</reference>
<evidence type="ECO:0000256" key="2">
    <source>
        <dbReference type="ARBA" id="ARBA00012838"/>
    </source>
</evidence>
<evidence type="ECO:0000259" key="11">
    <source>
        <dbReference type="Pfam" id="PF09334"/>
    </source>
</evidence>
<dbReference type="Pfam" id="PF09334">
    <property type="entry name" value="tRNA-synt_1g"/>
    <property type="match status" value="2"/>
</dbReference>
<comment type="function">
    <text evidence="1">Is required not only for elongation of protein synthesis but also for the initiation of all mRNA translation through initiator tRNA(fMet) aminoacylation.</text>
</comment>
<keyword evidence="4 10" id="KW-0436">Ligase</keyword>
<feature type="domain" description="Methionyl/Leucyl tRNA synthetase" evidence="11">
    <location>
        <begin position="149"/>
        <end position="319"/>
    </location>
</feature>
<gene>
    <name evidence="12" type="ORF">IAD41_08700</name>
</gene>
<dbReference type="EC" id="6.1.1.10" evidence="2"/>
<dbReference type="Gene3D" id="2.170.220.10">
    <property type="match status" value="1"/>
</dbReference>
<dbReference type="GO" id="GO:0006431">
    <property type="term" value="P:methionyl-tRNA aminoacylation"/>
    <property type="evidence" value="ECO:0007669"/>
    <property type="project" value="InterPro"/>
</dbReference>
<evidence type="ECO:0000256" key="9">
    <source>
        <dbReference type="ARBA" id="ARBA00030904"/>
    </source>
</evidence>
<feature type="non-terminal residue" evidence="12">
    <location>
        <position position="323"/>
    </location>
</feature>
<dbReference type="Gene3D" id="3.40.50.620">
    <property type="entry name" value="HUPs"/>
    <property type="match status" value="1"/>
</dbReference>
<dbReference type="InterPro" id="IPR023457">
    <property type="entry name" value="Met-tRNA_synth_2"/>
</dbReference>
<evidence type="ECO:0000256" key="7">
    <source>
        <dbReference type="ARBA" id="ARBA00022917"/>
    </source>
</evidence>
<evidence type="ECO:0000256" key="4">
    <source>
        <dbReference type="ARBA" id="ARBA00022598"/>
    </source>
</evidence>
<evidence type="ECO:0000256" key="10">
    <source>
        <dbReference type="RuleBase" id="RU363039"/>
    </source>
</evidence>
<comment type="caution">
    <text evidence="12">The sequence shown here is derived from an EMBL/GenBank/DDBJ whole genome shotgun (WGS) entry which is preliminary data.</text>
</comment>
<dbReference type="AlphaFoldDB" id="A0A9D1K471"/>
<protein>
    <recommendedName>
        <fullName evidence="3">Methionine--tRNA ligase</fullName>
        <ecNumber evidence="2">6.1.1.10</ecNumber>
    </recommendedName>
    <alternativeName>
        <fullName evidence="9">Methionyl-tRNA synthetase</fullName>
    </alternativeName>
</protein>
<evidence type="ECO:0000313" key="13">
    <source>
        <dbReference type="Proteomes" id="UP000824139"/>
    </source>
</evidence>
<dbReference type="EMBL" id="DVJO01000186">
    <property type="protein sequence ID" value="HIS83665.1"/>
    <property type="molecule type" value="Genomic_DNA"/>
</dbReference>
<dbReference type="InterPro" id="IPR033911">
    <property type="entry name" value="MetRS_core"/>
</dbReference>
<accession>A0A9D1K471</accession>
<dbReference type="InterPro" id="IPR014758">
    <property type="entry name" value="Met-tRNA_synth"/>
</dbReference>
<dbReference type="InterPro" id="IPR015413">
    <property type="entry name" value="Methionyl/Leucyl_tRNA_Synth"/>
</dbReference>
<evidence type="ECO:0000256" key="3">
    <source>
        <dbReference type="ARBA" id="ARBA00018753"/>
    </source>
</evidence>
<evidence type="ECO:0000313" key="12">
    <source>
        <dbReference type="EMBL" id="HIS83665.1"/>
    </source>
</evidence>
<evidence type="ECO:0000256" key="1">
    <source>
        <dbReference type="ARBA" id="ARBA00003314"/>
    </source>
</evidence>
<evidence type="ECO:0000256" key="6">
    <source>
        <dbReference type="ARBA" id="ARBA00022840"/>
    </source>
</evidence>
<dbReference type="SUPFAM" id="SSF52374">
    <property type="entry name" value="Nucleotidylyl transferase"/>
    <property type="match status" value="1"/>
</dbReference>
<name>A0A9D1K471_9BACT</name>
<dbReference type="NCBIfam" id="TIGR00398">
    <property type="entry name" value="metG"/>
    <property type="match status" value="1"/>
</dbReference>
<dbReference type="GO" id="GO:0005524">
    <property type="term" value="F:ATP binding"/>
    <property type="evidence" value="ECO:0007669"/>
    <property type="project" value="UniProtKB-KW"/>
</dbReference>
<evidence type="ECO:0000256" key="5">
    <source>
        <dbReference type="ARBA" id="ARBA00022741"/>
    </source>
</evidence>
<keyword evidence="6 10" id="KW-0067">ATP-binding</keyword>
<dbReference type="GO" id="GO:0004825">
    <property type="term" value="F:methionine-tRNA ligase activity"/>
    <property type="evidence" value="ECO:0007669"/>
    <property type="project" value="UniProtKB-EC"/>
</dbReference>
<evidence type="ECO:0000256" key="8">
    <source>
        <dbReference type="ARBA" id="ARBA00023146"/>
    </source>
</evidence>
<keyword evidence="8 10" id="KW-0030">Aminoacyl-tRNA synthetase</keyword>
<dbReference type="PRINTS" id="PR01041">
    <property type="entry name" value="TRNASYNTHMET"/>
</dbReference>
<dbReference type="Proteomes" id="UP000824139">
    <property type="component" value="Unassembled WGS sequence"/>
</dbReference>
<feature type="domain" description="Methionyl/Leucyl tRNA synthetase" evidence="11">
    <location>
        <begin position="4"/>
        <end position="146"/>
    </location>
</feature>